<name>A0A927M9J3_9ACTN</name>
<accession>A0A927M9J3</accession>
<dbReference type="AlphaFoldDB" id="A0A927M9J3"/>
<evidence type="ECO:0000313" key="1">
    <source>
        <dbReference type="EMBL" id="MBE1489131.1"/>
    </source>
</evidence>
<reference evidence="1" key="1">
    <citation type="submission" date="2020-10" db="EMBL/GenBank/DDBJ databases">
        <title>Sequencing the genomes of 1000 actinobacteria strains.</title>
        <authorList>
            <person name="Klenk H.-P."/>
        </authorList>
    </citation>
    <scope>NUCLEOTIDE SEQUENCE</scope>
    <source>
        <strain evidence="1">DSM 46832</strain>
    </source>
</reference>
<evidence type="ECO:0000313" key="2">
    <source>
        <dbReference type="Proteomes" id="UP000649753"/>
    </source>
</evidence>
<proteinExistence type="predicted"/>
<sequence>MPKVDLFAAIRRDSHAGMSVRAMASKYQVSRRTVRAALQSAWPQPRKPMPPRTSKLDEFKPIVDQILRADLDAPRKQRHTVTRIYDRLIAEHYMREVSRSRSGGGVPCALRRS</sequence>
<organism evidence="1 2">
    <name type="scientific">Plantactinospora soyae</name>
    <dbReference type="NCBI Taxonomy" id="1544732"/>
    <lineage>
        <taxon>Bacteria</taxon>
        <taxon>Bacillati</taxon>
        <taxon>Actinomycetota</taxon>
        <taxon>Actinomycetes</taxon>
        <taxon>Micromonosporales</taxon>
        <taxon>Micromonosporaceae</taxon>
        <taxon>Plantactinospora</taxon>
    </lineage>
</organism>
<comment type="caution">
    <text evidence="1">The sequence shown here is derived from an EMBL/GenBank/DDBJ whole genome shotgun (WGS) entry which is preliminary data.</text>
</comment>
<protein>
    <submittedName>
        <fullName evidence="1">Transposase</fullName>
    </submittedName>
</protein>
<dbReference type="Proteomes" id="UP000649753">
    <property type="component" value="Unassembled WGS sequence"/>
</dbReference>
<dbReference type="EMBL" id="JADBEB010000001">
    <property type="protein sequence ID" value="MBE1489131.1"/>
    <property type="molecule type" value="Genomic_DNA"/>
</dbReference>
<keyword evidence="2" id="KW-1185">Reference proteome</keyword>
<dbReference type="RefSeq" id="WP_192768658.1">
    <property type="nucleotide sequence ID" value="NZ_JADBEB010000001.1"/>
</dbReference>
<gene>
    <name evidence="1" type="ORF">H4W31_004769</name>
</gene>